<feature type="transmembrane region" description="Helical" evidence="7">
    <location>
        <begin position="181"/>
        <end position="198"/>
    </location>
</feature>
<sequence length="526" mass="57279">MATKLEIELPYGDVEAKPAHQAEEADEHSRMLLLQHVRPSDPREGEHGAEVSSSGQPYGLYYLSAVEMWERFSYYAMRAELVLFFEEELFARGNWHDVIGMGLVTQLYGEPLDSLGDEERERRVQVLASSVYGLYTSMAYFTPLAGGLLADRYVGTARMIYLGMFLIALGHFFMVSRQLTFVALLLIAVGTGCFKPNVSTQLGRLYSDSNTGLRDSGFSFFYCGINAGAALAPLVSGQLRQMYGFPVAFLSAAFGMMVGAAVYATAHRLKRLEPHASHHHVAGNCAAAASVEEPAEDSDRHVSAAGGILLVCLLTVPFWAVYAQGGISFVLFVDANVNRKLRGFTIPTEWFQSINPLLVIGFTPLISMLWQYLEKRGPEKGMAMSLTKMAIGPFLLAAGNFILFLACSTENAGRKINPLWPVAYVAVSTIGELFLSPVGLSFVTQAAPVGITSIMMGCWLLASCFGNYMAGFIGSFYMSIDHAPFFLMLACLAVGNGAVMLASVIPLKRILAGSKGLQIYPVILMS</sequence>
<proteinExistence type="predicted"/>
<comment type="subcellular location">
    <subcellularLocation>
        <location evidence="1">Cell membrane</location>
        <topology evidence="1">Multi-pass membrane protein</topology>
    </subcellularLocation>
</comment>
<keyword evidence="4 7" id="KW-0812">Transmembrane</keyword>
<comment type="caution">
    <text evidence="8">The sequence shown here is derived from an EMBL/GenBank/DDBJ whole genome shotgun (WGS) entry which is preliminary data.</text>
</comment>
<feature type="transmembrane region" description="Helical" evidence="7">
    <location>
        <begin position="354"/>
        <end position="373"/>
    </location>
</feature>
<dbReference type="InterPro" id="IPR000109">
    <property type="entry name" value="POT_fam"/>
</dbReference>
<evidence type="ECO:0000256" key="2">
    <source>
        <dbReference type="ARBA" id="ARBA00022448"/>
    </source>
</evidence>
<feature type="transmembrane region" description="Helical" evidence="7">
    <location>
        <begin position="156"/>
        <end position="174"/>
    </location>
</feature>
<feature type="transmembrane region" description="Helical" evidence="7">
    <location>
        <begin position="218"/>
        <end position="235"/>
    </location>
</feature>
<dbReference type="PANTHER" id="PTHR23517:SF15">
    <property type="entry name" value="PROTON-DEPENDENT OLIGOPEPTIDE FAMILY TRANSPORT PROTEIN"/>
    <property type="match status" value="1"/>
</dbReference>
<evidence type="ECO:0000256" key="7">
    <source>
        <dbReference type="SAM" id="Phobius"/>
    </source>
</evidence>
<dbReference type="PANTHER" id="PTHR23517">
    <property type="entry name" value="RESISTANCE PROTEIN MDTM, PUTATIVE-RELATED-RELATED"/>
    <property type="match status" value="1"/>
</dbReference>
<dbReference type="Pfam" id="PF00854">
    <property type="entry name" value="PTR2"/>
    <property type="match status" value="2"/>
</dbReference>
<reference evidence="8 9" key="1">
    <citation type="journal article" date="2015" name="Genome Biol. Evol.">
        <title>Comparative Genomics of a Bacterivorous Green Alga Reveals Evolutionary Causalities and Consequences of Phago-Mixotrophic Mode of Nutrition.</title>
        <authorList>
            <person name="Burns J.A."/>
            <person name="Paasch A."/>
            <person name="Narechania A."/>
            <person name="Kim E."/>
        </authorList>
    </citation>
    <scope>NUCLEOTIDE SEQUENCE [LARGE SCALE GENOMIC DNA]</scope>
    <source>
        <strain evidence="8 9">PLY_AMNH</strain>
    </source>
</reference>
<gene>
    <name evidence="8" type="ORF">CYMTET_12105</name>
</gene>
<dbReference type="Gene3D" id="1.20.1250.20">
    <property type="entry name" value="MFS general substrate transporter like domains"/>
    <property type="match status" value="2"/>
</dbReference>
<feature type="transmembrane region" description="Helical" evidence="7">
    <location>
        <begin position="308"/>
        <end position="333"/>
    </location>
</feature>
<dbReference type="GO" id="GO:1904680">
    <property type="term" value="F:peptide transmembrane transporter activity"/>
    <property type="evidence" value="ECO:0007669"/>
    <property type="project" value="InterPro"/>
</dbReference>
<evidence type="ECO:0000256" key="6">
    <source>
        <dbReference type="ARBA" id="ARBA00023136"/>
    </source>
</evidence>
<protein>
    <submittedName>
        <fullName evidence="8">Uncharacterized protein</fullName>
    </submittedName>
</protein>
<dbReference type="EMBL" id="LGRX02004564">
    <property type="protein sequence ID" value="KAK3280035.1"/>
    <property type="molecule type" value="Genomic_DNA"/>
</dbReference>
<feature type="transmembrane region" description="Helical" evidence="7">
    <location>
        <begin position="449"/>
        <end position="473"/>
    </location>
</feature>
<dbReference type="CDD" id="cd17346">
    <property type="entry name" value="MFS_DtpA_like"/>
    <property type="match status" value="1"/>
</dbReference>
<evidence type="ECO:0000256" key="5">
    <source>
        <dbReference type="ARBA" id="ARBA00022989"/>
    </source>
</evidence>
<dbReference type="AlphaFoldDB" id="A0AAE0GL94"/>
<evidence type="ECO:0000256" key="3">
    <source>
        <dbReference type="ARBA" id="ARBA00022475"/>
    </source>
</evidence>
<keyword evidence="9" id="KW-1185">Reference proteome</keyword>
<dbReference type="InterPro" id="IPR050171">
    <property type="entry name" value="MFS_Transporters"/>
</dbReference>
<evidence type="ECO:0000256" key="4">
    <source>
        <dbReference type="ARBA" id="ARBA00022692"/>
    </source>
</evidence>
<accession>A0AAE0GL94</accession>
<dbReference type="Proteomes" id="UP001190700">
    <property type="component" value="Unassembled WGS sequence"/>
</dbReference>
<evidence type="ECO:0000313" key="8">
    <source>
        <dbReference type="EMBL" id="KAK3280035.1"/>
    </source>
</evidence>
<evidence type="ECO:0000313" key="9">
    <source>
        <dbReference type="Proteomes" id="UP001190700"/>
    </source>
</evidence>
<feature type="transmembrane region" description="Helical" evidence="7">
    <location>
        <begin position="419"/>
        <end position="443"/>
    </location>
</feature>
<dbReference type="InterPro" id="IPR036259">
    <property type="entry name" value="MFS_trans_sf"/>
</dbReference>
<feature type="transmembrane region" description="Helical" evidence="7">
    <location>
        <begin position="385"/>
        <end position="407"/>
    </location>
</feature>
<organism evidence="8 9">
    <name type="scientific">Cymbomonas tetramitiformis</name>
    <dbReference type="NCBI Taxonomy" id="36881"/>
    <lineage>
        <taxon>Eukaryota</taxon>
        <taxon>Viridiplantae</taxon>
        <taxon>Chlorophyta</taxon>
        <taxon>Pyramimonadophyceae</taxon>
        <taxon>Pyramimonadales</taxon>
        <taxon>Pyramimonadaceae</taxon>
        <taxon>Cymbomonas</taxon>
    </lineage>
</organism>
<feature type="transmembrane region" description="Helical" evidence="7">
    <location>
        <begin position="247"/>
        <end position="266"/>
    </location>
</feature>
<keyword evidence="3" id="KW-1003">Cell membrane</keyword>
<name>A0AAE0GL94_9CHLO</name>
<dbReference type="InterPro" id="IPR005279">
    <property type="entry name" value="Dipep/tripep_permease"/>
</dbReference>
<feature type="transmembrane region" description="Helical" evidence="7">
    <location>
        <begin position="130"/>
        <end position="150"/>
    </location>
</feature>
<evidence type="ECO:0000256" key="1">
    <source>
        <dbReference type="ARBA" id="ARBA00004651"/>
    </source>
</evidence>
<keyword evidence="2" id="KW-0813">Transport</keyword>
<feature type="transmembrane region" description="Helical" evidence="7">
    <location>
        <begin position="485"/>
        <end position="505"/>
    </location>
</feature>
<dbReference type="SUPFAM" id="SSF103473">
    <property type="entry name" value="MFS general substrate transporter"/>
    <property type="match status" value="1"/>
</dbReference>
<dbReference type="GO" id="GO:0005886">
    <property type="term" value="C:plasma membrane"/>
    <property type="evidence" value="ECO:0007669"/>
    <property type="project" value="UniProtKB-SubCell"/>
</dbReference>
<keyword evidence="6 7" id="KW-0472">Membrane</keyword>
<dbReference type="GO" id="GO:0015833">
    <property type="term" value="P:peptide transport"/>
    <property type="evidence" value="ECO:0007669"/>
    <property type="project" value="InterPro"/>
</dbReference>
<keyword evidence="5 7" id="KW-1133">Transmembrane helix</keyword>